<name>A0A4R8V796_9MICO</name>
<keyword evidence="2" id="KW-1185">Reference proteome</keyword>
<dbReference type="RefSeq" id="WP_134501148.1">
    <property type="nucleotide sequence ID" value="NZ_SOEY01000002.1"/>
</dbReference>
<proteinExistence type="predicted"/>
<protein>
    <submittedName>
        <fullName evidence="1">Uncharacterized protein</fullName>
    </submittedName>
</protein>
<accession>A0A4R8V796</accession>
<dbReference type="Proteomes" id="UP000298173">
    <property type="component" value="Unassembled WGS sequence"/>
</dbReference>
<evidence type="ECO:0000313" key="2">
    <source>
        <dbReference type="Proteomes" id="UP000298173"/>
    </source>
</evidence>
<comment type="caution">
    <text evidence="1">The sequence shown here is derived from an EMBL/GenBank/DDBJ whole genome shotgun (WGS) entry which is preliminary data.</text>
</comment>
<reference evidence="1 2" key="1">
    <citation type="submission" date="2019-03" db="EMBL/GenBank/DDBJ databases">
        <title>Genomics of glacier-inhabiting Cryobacterium strains.</title>
        <authorList>
            <person name="Liu Q."/>
            <person name="Xin Y.-H."/>
        </authorList>
    </citation>
    <scope>NUCLEOTIDE SEQUENCE [LARGE SCALE GENOMIC DNA]</scope>
    <source>
        <strain evidence="1 2">HLT2-23</strain>
    </source>
</reference>
<dbReference type="AlphaFoldDB" id="A0A4R8V796"/>
<gene>
    <name evidence="1" type="ORF">E3O06_00860</name>
</gene>
<dbReference type="EMBL" id="SOEY01000002">
    <property type="protein sequence ID" value="TFB77336.1"/>
    <property type="molecule type" value="Genomic_DNA"/>
</dbReference>
<organism evidence="1 2">
    <name type="scientific">Cryobacterium glaciale</name>
    <dbReference type="NCBI Taxonomy" id="1259145"/>
    <lineage>
        <taxon>Bacteria</taxon>
        <taxon>Bacillati</taxon>
        <taxon>Actinomycetota</taxon>
        <taxon>Actinomycetes</taxon>
        <taxon>Micrococcales</taxon>
        <taxon>Microbacteriaceae</taxon>
        <taxon>Cryobacterium</taxon>
    </lineage>
</organism>
<dbReference type="OrthoDB" id="5070666at2"/>
<evidence type="ECO:0000313" key="1">
    <source>
        <dbReference type="EMBL" id="TFB77336.1"/>
    </source>
</evidence>
<sequence length="109" mass="11523">MTDVLRDRCTRLAEPVVALMQSVIESQGNAKVLPMVVSLIGPVRAVAAEGSTSIDNADYVKWAQGAPRTLDAMEQAARSGDSTGVWRAFTDQESGLNRLGVACAGMAGW</sequence>